<dbReference type="HOGENOM" id="CLU_2541612_0_0_12"/>
<evidence type="ECO:0000313" key="2">
    <source>
        <dbReference type="Proteomes" id="UP000006048"/>
    </source>
</evidence>
<proteinExistence type="predicted"/>
<sequence>MKMLLKGFAELATSYNKIYLLRSLRCRSSSRARPYAPEDRGQSTSGTLVLCFAARRSGQIYGASKRGFPEKTVIIVRRTINFR</sequence>
<name>I4B9T1_TURPD</name>
<evidence type="ECO:0000313" key="1">
    <source>
        <dbReference type="EMBL" id="AFM14038.1"/>
    </source>
</evidence>
<dbReference type="RefSeq" id="WP_014804533.1">
    <property type="nucleotide sequence ID" value="NC_018020.1"/>
</dbReference>
<dbReference type="KEGG" id="tpx:Turpa_3401"/>
<protein>
    <submittedName>
        <fullName evidence="1">Uncharacterized protein</fullName>
    </submittedName>
</protein>
<accession>I4B9T1</accession>
<gene>
    <name evidence="1" type="ordered locus">Turpa_3401</name>
</gene>
<reference evidence="1 2" key="1">
    <citation type="submission" date="2012-06" db="EMBL/GenBank/DDBJ databases">
        <title>The complete chromosome of genome of Turneriella parva DSM 21527.</title>
        <authorList>
            <consortium name="US DOE Joint Genome Institute (JGI-PGF)"/>
            <person name="Lucas S."/>
            <person name="Han J."/>
            <person name="Lapidus A."/>
            <person name="Bruce D."/>
            <person name="Goodwin L."/>
            <person name="Pitluck S."/>
            <person name="Peters L."/>
            <person name="Kyrpides N."/>
            <person name="Mavromatis K."/>
            <person name="Ivanova N."/>
            <person name="Mikhailova N."/>
            <person name="Chertkov O."/>
            <person name="Detter J.C."/>
            <person name="Tapia R."/>
            <person name="Han C."/>
            <person name="Land M."/>
            <person name="Hauser L."/>
            <person name="Markowitz V."/>
            <person name="Cheng J.-F."/>
            <person name="Hugenholtz P."/>
            <person name="Woyke T."/>
            <person name="Wu D."/>
            <person name="Gronow S."/>
            <person name="Wellnitz S."/>
            <person name="Brambilla E."/>
            <person name="Klenk H.-P."/>
            <person name="Eisen J.A."/>
        </authorList>
    </citation>
    <scope>NUCLEOTIDE SEQUENCE [LARGE SCALE GENOMIC DNA]</scope>
    <source>
        <strain evidence="2">ATCC BAA-1111 / DSM 21527 / NCTC 11395 / H</strain>
    </source>
</reference>
<keyword evidence="2" id="KW-1185">Reference proteome</keyword>
<dbReference type="EMBL" id="CP002959">
    <property type="protein sequence ID" value="AFM14038.1"/>
    <property type="molecule type" value="Genomic_DNA"/>
</dbReference>
<organism evidence="1 2">
    <name type="scientific">Turneriella parva (strain ATCC BAA-1111 / DSM 21527 / NCTC 11395 / H)</name>
    <name type="common">Leptospira parva</name>
    <dbReference type="NCBI Taxonomy" id="869212"/>
    <lineage>
        <taxon>Bacteria</taxon>
        <taxon>Pseudomonadati</taxon>
        <taxon>Spirochaetota</taxon>
        <taxon>Spirochaetia</taxon>
        <taxon>Leptospirales</taxon>
        <taxon>Leptospiraceae</taxon>
        <taxon>Turneriella</taxon>
    </lineage>
</organism>
<dbReference type="Proteomes" id="UP000006048">
    <property type="component" value="Chromosome"/>
</dbReference>
<dbReference type="AlphaFoldDB" id="I4B9T1"/>